<proteinExistence type="predicted"/>
<sequence>MTAARNTVRTDDDLAGLDVSTLLRFGLGEGSRMRTALFGDGAVSAAVTLGRAGVYPRAVSFLAEVVRSGGAAYAAGLPEPVPGREAADAVRSWLEAGASVARTVEDDESLARWLSAVAEIMAVRDMVTAPNEGQGR</sequence>
<evidence type="ECO:0000313" key="1">
    <source>
        <dbReference type="EMBL" id="MDI3404442.1"/>
    </source>
</evidence>
<evidence type="ECO:0008006" key="3">
    <source>
        <dbReference type="Google" id="ProtNLM"/>
    </source>
</evidence>
<gene>
    <name evidence="1" type="ORF">QIS96_11515</name>
</gene>
<dbReference type="RefSeq" id="WP_282542395.1">
    <property type="nucleotide sequence ID" value="NZ_JASCIQ010000010.1"/>
</dbReference>
<organism evidence="1 2">
    <name type="scientific">Streptomyces cavernicola</name>
    <dbReference type="NCBI Taxonomy" id="3043613"/>
    <lineage>
        <taxon>Bacteria</taxon>
        <taxon>Bacillati</taxon>
        <taxon>Actinomycetota</taxon>
        <taxon>Actinomycetes</taxon>
        <taxon>Kitasatosporales</taxon>
        <taxon>Streptomycetaceae</taxon>
        <taxon>Streptomyces</taxon>
    </lineage>
</organism>
<dbReference type="Proteomes" id="UP001223978">
    <property type="component" value="Unassembled WGS sequence"/>
</dbReference>
<dbReference type="EMBL" id="JASCIQ010000010">
    <property type="protein sequence ID" value="MDI3404442.1"/>
    <property type="molecule type" value="Genomic_DNA"/>
</dbReference>
<name>A0ABT6S8L4_9ACTN</name>
<accession>A0ABT6S8L4</accession>
<keyword evidence="2" id="KW-1185">Reference proteome</keyword>
<reference evidence="1 2" key="1">
    <citation type="submission" date="2023-05" db="EMBL/GenBank/DDBJ databases">
        <title>Draft genome sequence of Streptomyces sp. B-S-A6 isolated from a cave soil in Thailand.</title>
        <authorList>
            <person name="Chamroensaksri N."/>
            <person name="Muangham S."/>
        </authorList>
    </citation>
    <scope>NUCLEOTIDE SEQUENCE [LARGE SCALE GENOMIC DNA]</scope>
    <source>
        <strain evidence="1 2">B-S-A6</strain>
    </source>
</reference>
<evidence type="ECO:0000313" key="2">
    <source>
        <dbReference type="Proteomes" id="UP001223978"/>
    </source>
</evidence>
<protein>
    <recommendedName>
        <fullName evidence="3">TetR family transcriptional regulator</fullName>
    </recommendedName>
</protein>
<comment type="caution">
    <text evidence="1">The sequence shown here is derived from an EMBL/GenBank/DDBJ whole genome shotgun (WGS) entry which is preliminary data.</text>
</comment>